<dbReference type="InterPro" id="IPR050109">
    <property type="entry name" value="HTH-type_TetR-like_transc_reg"/>
</dbReference>
<protein>
    <submittedName>
        <fullName evidence="6">TetR/AcrR family transcriptional regulator</fullName>
    </submittedName>
</protein>
<evidence type="ECO:0000256" key="1">
    <source>
        <dbReference type="ARBA" id="ARBA00023015"/>
    </source>
</evidence>
<feature type="DNA-binding region" description="H-T-H motif" evidence="4">
    <location>
        <begin position="264"/>
        <end position="283"/>
    </location>
</feature>
<evidence type="ECO:0000313" key="7">
    <source>
        <dbReference type="Proteomes" id="UP000565711"/>
    </source>
</evidence>
<dbReference type="RefSeq" id="WP_067880321.1">
    <property type="nucleotide sequence ID" value="NZ_JAAXOP010000005.1"/>
</dbReference>
<dbReference type="Proteomes" id="UP000565711">
    <property type="component" value="Unassembled WGS sequence"/>
</dbReference>
<proteinExistence type="predicted"/>
<dbReference type="SUPFAM" id="SSF46689">
    <property type="entry name" value="Homeodomain-like"/>
    <property type="match status" value="2"/>
</dbReference>
<dbReference type="EMBL" id="JAAXOP010000005">
    <property type="protein sequence ID" value="NKY50829.1"/>
    <property type="molecule type" value="Genomic_DNA"/>
</dbReference>
<keyword evidence="3" id="KW-0804">Transcription</keyword>
<keyword evidence="7" id="KW-1185">Reference proteome</keyword>
<dbReference type="Pfam" id="PF00440">
    <property type="entry name" value="TetR_N"/>
    <property type="match status" value="2"/>
</dbReference>
<dbReference type="GO" id="GO:0003700">
    <property type="term" value="F:DNA-binding transcription factor activity"/>
    <property type="evidence" value="ECO:0007669"/>
    <property type="project" value="TreeGrafter"/>
</dbReference>
<organism evidence="6 7">
    <name type="scientific">Nocardia vermiculata</name>
    <dbReference type="NCBI Taxonomy" id="257274"/>
    <lineage>
        <taxon>Bacteria</taxon>
        <taxon>Bacillati</taxon>
        <taxon>Actinomycetota</taxon>
        <taxon>Actinomycetes</taxon>
        <taxon>Mycobacteriales</taxon>
        <taxon>Nocardiaceae</taxon>
        <taxon>Nocardia</taxon>
    </lineage>
</organism>
<feature type="DNA-binding region" description="H-T-H motif" evidence="4">
    <location>
        <begin position="39"/>
        <end position="58"/>
    </location>
</feature>
<keyword evidence="1" id="KW-0805">Transcription regulation</keyword>
<reference evidence="6 7" key="1">
    <citation type="submission" date="2020-04" db="EMBL/GenBank/DDBJ databases">
        <title>MicrobeNet Type strains.</title>
        <authorList>
            <person name="Nicholson A.C."/>
        </authorList>
    </citation>
    <scope>NUCLEOTIDE SEQUENCE [LARGE SCALE GENOMIC DNA]</scope>
    <source>
        <strain evidence="6 7">JCM 12354</strain>
    </source>
</reference>
<dbReference type="PANTHER" id="PTHR30055">
    <property type="entry name" value="HTH-TYPE TRANSCRIPTIONAL REGULATOR RUTR"/>
    <property type="match status" value="1"/>
</dbReference>
<dbReference type="GO" id="GO:0000976">
    <property type="term" value="F:transcription cis-regulatory region binding"/>
    <property type="evidence" value="ECO:0007669"/>
    <property type="project" value="TreeGrafter"/>
</dbReference>
<dbReference type="InterPro" id="IPR001647">
    <property type="entry name" value="HTH_TetR"/>
</dbReference>
<gene>
    <name evidence="6" type="ORF">HGA08_11455</name>
</gene>
<evidence type="ECO:0000313" key="6">
    <source>
        <dbReference type="EMBL" id="NKY50829.1"/>
    </source>
</evidence>
<name>A0A846Y2I3_9NOCA</name>
<dbReference type="PRINTS" id="PR00455">
    <property type="entry name" value="HTHTETR"/>
</dbReference>
<evidence type="ECO:0000256" key="4">
    <source>
        <dbReference type="PROSITE-ProRule" id="PRU00335"/>
    </source>
</evidence>
<evidence type="ECO:0000259" key="5">
    <source>
        <dbReference type="PROSITE" id="PS50977"/>
    </source>
</evidence>
<feature type="domain" description="HTH tetR-type" evidence="5">
    <location>
        <begin position="16"/>
        <end position="76"/>
    </location>
</feature>
<dbReference type="PROSITE" id="PS50977">
    <property type="entry name" value="HTH_TETR_2"/>
    <property type="match status" value="2"/>
</dbReference>
<evidence type="ECO:0000256" key="3">
    <source>
        <dbReference type="ARBA" id="ARBA00023163"/>
    </source>
</evidence>
<dbReference type="Gene3D" id="1.10.357.10">
    <property type="entry name" value="Tetracycline Repressor, domain 2"/>
    <property type="match status" value="2"/>
</dbReference>
<dbReference type="PANTHER" id="PTHR30055:SF234">
    <property type="entry name" value="HTH-TYPE TRANSCRIPTIONAL REGULATOR BETI"/>
    <property type="match status" value="1"/>
</dbReference>
<dbReference type="AlphaFoldDB" id="A0A846Y2I3"/>
<evidence type="ECO:0000256" key="2">
    <source>
        <dbReference type="ARBA" id="ARBA00023125"/>
    </source>
</evidence>
<comment type="caution">
    <text evidence="6">The sequence shown here is derived from an EMBL/GenBank/DDBJ whole genome shotgun (WGS) entry which is preliminary data.</text>
</comment>
<feature type="domain" description="HTH tetR-type" evidence="5">
    <location>
        <begin position="241"/>
        <end position="301"/>
    </location>
</feature>
<sequence>MPRTRTTALAGGRADSERRDEILRAAAEVFASAGYAGTAVKDVADACGILPGSLYHHFESKEAIAVELLERYHAALGAVARAAPPPSAITDADRAFEVVDAFAATIAACALEHRAALQLSIYEPHTGAGTALVALAADPPTAPTAAMRMLLDAAAARGYLAARVDRAVLAEQLCQTMLHTGLSVLHRESSADRVAMVVCRLLLDGLPAEPASPAELDGSAALRAARDSIATWTEPLDTADGERVARLRAVARAEFARRGYEATTMRDIATAAGMGAGSVYRAVESKQALLDSIMGSFHDEISRAYAAVVATDSSAVAKLDALTWINLHALHRFDLEFAIQRAWFRSTPPDASDVIEVLRRRARQIATVVERGRADGEIRAEGMAKSRLSACVRDLIWMPPPVVARLGIEAAHAHSRATLLCGATRTPIRS</sequence>
<keyword evidence="2 4" id="KW-0238">DNA-binding</keyword>
<dbReference type="InterPro" id="IPR009057">
    <property type="entry name" value="Homeodomain-like_sf"/>
</dbReference>
<accession>A0A846Y2I3</accession>